<feature type="compositionally biased region" description="Polar residues" evidence="2">
    <location>
        <begin position="19"/>
        <end position="37"/>
    </location>
</feature>
<feature type="region of interest" description="Disordered" evidence="2">
    <location>
        <begin position="83"/>
        <end position="140"/>
    </location>
</feature>
<accession>A0AAN7TK46</accession>
<proteinExistence type="predicted"/>
<gene>
    <name evidence="3" type="ORF">LTR62_003567</name>
</gene>
<dbReference type="EMBL" id="JAVRRL010000025">
    <property type="protein sequence ID" value="KAK5113231.1"/>
    <property type="molecule type" value="Genomic_DNA"/>
</dbReference>
<dbReference type="Proteomes" id="UP001310890">
    <property type="component" value="Unassembled WGS sequence"/>
</dbReference>
<feature type="region of interest" description="Disordered" evidence="2">
    <location>
        <begin position="441"/>
        <end position="467"/>
    </location>
</feature>
<feature type="region of interest" description="Disordered" evidence="2">
    <location>
        <begin position="1"/>
        <end position="44"/>
    </location>
</feature>
<evidence type="ECO:0000256" key="2">
    <source>
        <dbReference type="SAM" id="MobiDB-lite"/>
    </source>
</evidence>
<name>A0AAN7TK46_9PEZI</name>
<feature type="coiled-coil region" evidence="1">
    <location>
        <begin position="352"/>
        <end position="386"/>
    </location>
</feature>
<keyword evidence="1" id="KW-0175">Coiled coil</keyword>
<organism evidence="3 4">
    <name type="scientific">Meristemomyces frigidus</name>
    <dbReference type="NCBI Taxonomy" id="1508187"/>
    <lineage>
        <taxon>Eukaryota</taxon>
        <taxon>Fungi</taxon>
        <taxon>Dikarya</taxon>
        <taxon>Ascomycota</taxon>
        <taxon>Pezizomycotina</taxon>
        <taxon>Dothideomycetes</taxon>
        <taxon>Dothideomycetidae</taxon>
        <taxon>Mycosphaerellales</taxon>
        <taxon>Teratosphaeriaceae</taxon>
        <taxon>Meristemomyces</taxon>
    </lineage>
</organism>
<evidence type="ECO:0000256" key="1">
    <source>
        <dbReference type="SAM" id="Coils"/>
    </source>
</evidence>
<evidence type="ECO:0000313" key="3">
    <source>
        <dbReference type="EMBL" id="KAK5113231.1"/>
    </source>
</evidence>
<dbReference type="AlphaFoldDB" id="A0AAN7TK46"/>
<comment type="caution">
    <text evidence="3">The sequence shown here is derived from an EMBL/GenBank/DDBJ whole genome shotgun (WGS) entry which is preliminary data.</text>
</comment>
<protein>
    <submittedName>
        <fullName evidence="3">Uncharacterized protein</fullName>
    </submittedName>
</protein>
<feature type="compositionally biased region" description="Polar residues" evidence="2">
    <location>
        <begin position="113"/>
        <end position="128"/>
    </location>
</feature>
<evidence type="ECO:0000313" key="4">
    <source>
        <dbReference type="Proteomes" id="UP001310890"/>
    </source>
</evidence>
<sequence length="589" mass="65309">MLLWEKTGIADSEMKQQRADTTPSSPASQADTASGSRSSKDRRCPFCSQAFTSSSLGRHLDLYIKPRNPKPADGVHHVDEIKKMRSGITRRQAKTSLKTGANVDASGWRHQSVESTPASASGTRQTAATEARMVDESPVRSPVNMKENEALRTSINTANWQATGVINNLPPRASSRDHAPTGQAQRIHEMRHDAAGNKTPRPESDNENWQLHEDAEVGRAAELALREVLSSIEAAKRKVDSRQFLEDLDFFSLAFPGLILAILPAPGTLFSPCPFPSGDSWTLTPPGQRQFETLNRLINIRMREMQQQDPEFHNETFWFKHAAHADGAYEHWNLMSEAEQAGAWTLEVMRSCVTAQERSKQAKVELEAAQTRIRHLEAEYDRLSRCQLPREYLLHPPNTMPVPATVARELSSFQHRTAASEVAYDADALLSKWRSTIRFNHRRSQASAPQTQQKEDRPAGAPTTRNLTSDFVINGSVFGVNGAMPLNPDIYHTARHGAKEAVAYDYETPPEPGAIVEDTDGGDGEVDAQGEDSREEYALVRQSVRKGRGVDGGGVNANGKRGFVTALEEGRKGMPRVYKEQCRDRGNRA</sequence>
<reference evidence="3" key="1">
    <citation type="submission" date="2023-08" db="EMBL/GenBank/DDBJ databases">
        <title>Black Yeasts Isolated from many extreme environments.</title>
        <authorList>
            <person name="Coleine C."/>
            <person name="Stajich J.E."/>
            <person name="Selbmann L."/>
        </authorList>
    </citation>
    <scope>NUCLEOTIDE SEQUENCE</scope>
    <source>
        <strain evidence="3">CCFEE 5401</strain>
    </source>
</reference>